<keyword evidence="3 11" id="KW-0813">Transport</keyword>
<feature type="region of interest" description="Disordered" evidence="13">
    <location>
        <begin position="222"/>
        <end position="250"/>
    </location>
</feature>
<keyword evidence="11" id="KW-1003">Cell membrane</keyword>
<dbReference type="Proteomes" id="UP001626537">
    <property type="component" value="Chromosome"/>
</dbReference>
<feature type="transmembrane region" description="Helical" evidence="11">
    <location>
        <begin position="108"/>
        <end position="128"/>
    </location>
</feature>
<dbReference type="Pfam" id="PF00119">
    <property type="entry name" value="ATP-synt_A"/>
    <property type="match status" value="1"/>
</dbReference>
<evidence type="ECO:0000256" key="8">
    <source>
        <dbReference type="ARBA" id="ARBA00023065"/>
    </source>
</evidence>
<dbReference type="InterPro" id="IPR023011">
    <property type="entry name" value="ATP_synth_F0_asu_AS"/>
</dbReference>
<dbReference type="InterPro" id="IPR035908">
    <property type="entry name" value="F0_ATP_A_sf"/>
</dbReference>
<dbReference type="EMBL" id="CP136864">
    <property type="protein sequence ID" value="WOJ93129.1"/>
    <property type="molecule type" value="Genomic_DNA"/>
</dbReference>
<dbReference type="SUPFAM" id="SSF81336">
    <property type="entry name" value="F1F0 ATP synthase subunit A"/>
    <property type="match status" value="1"/>
</dbReference>
<evidence type="ECO:0000256" key="9">
    <source>
        <dbReference type="ARBA" id="ARBA00023136"/>
    </source>
</evidence>
<comment type="similarity">
    <text evidence="2 11 12">Belongs to the ATPase A chain family.</text>
</comment>
<dbReference type="RefSeq" id="WP_407347787.1">
    <property type="nucleotide sequence ID" value="NZ_CP136864.1"/>
</dbReference>
<dbReference type="PANTHER" id="PTHR42823:SF3">
    <property type="entry name" value="ATP SYNTHASE SUBUNIT A, CHLOROPLASTIC"/>
    <property type="match status" value="1"/>
</dbReference>
<gene>
    <name evidence="11" type="primary">atpB</name>
    <name evidence="14" type="ORF">R0135_15270</name>
</gene>
<feature type="compositionally biased region" description="Basic and acidic residues" evidence="13">
    <location>
        <begin position="232"/>
        <end position="250"/>
    </location>
</feature>
<keyword evidence="15" id="KW-1185">Reference proteome</keyword>
<dbReference type="InterPro" id="IPR000568">
    <property type="entry name" value="ATP_synth_F0_asu"/>
</dbReference>
<dbReference type="NCBIfam" id="TIGR01131">
    <property type="entry name" value="ATP_synt_6_or_A"/>
    <property type="match status" value="1"/>
</dbReference>
<keyword evidence="4 11" id="KW-0138">CF(0)</keyword>
<keyword evidence="8 11" id="KW-0406">Ion transport</keyword>
<dbReference type="InterPro" id="IPR017692">
    <property type="entry name" value="Alt_ATP_synth_F0_Asu"/>
</dbReference>
<dbReference type="PROSITE" id="PS00449">
    <property type="entry name" value="ATPASE_A"/>
    <property type="match status" value="1"/>
</dbReference>
<evidence type="ECO:0000256" key="5">
    <source>
        <dbReference type="ARBA" id="ARBA00022692"/>
    </source>
</evidence>
<keyword evidence="7 11" id="KW-1133">Transmembrane helix</keyword>
<evidence type="ECO:0000256" key="1">
    <source>
        <dbReference type="ARBA" id="ARBA00004141"/>
    </source>
</evidence>
<evidence type="ECO:0000256" key="2">
    <source>
        <dbReference type="ARBA" id="ARBA00006810"/>
    </source>
</evidence>
<dbReference type="InterPro" id="IPR045082">
    <property type="entry name" value="ATP_syn_F0_a_bact/chloroplast"/>
</dbReference>
<evidence type="ECO:0000256" key="11">
    <source>
        <dbReference type="HAMAP-Rule" id="MF_01393"/>
    </source>
</evidence>
<reference evidence="14 15" key="1">
    <citation type="submission" date="2023-10" db="EMBL/GenBank/DDBJ databases">
        <title>Two novel species belonging to the OM43/NOR5 clade.</title>
        <authorList>
            <person name="Park M."/>
        </authorList>
    </citation>
    <scope>NUCLEOTIDE SEQUENCE [LARGE SCALE GENOMIC DNA]</scope>
    <source>
        <strain evidence="14 15">IMCC43200</strain>
    </source>
</reference>
<evidence type="ECO:0000256" key="13">
    <source>
        <dbReference type="SAM" id="MobiDB-lite"/>
    </source>
</evidence>
<evidence type="ECO:0000313" key="14">
    <source>
        <dbReference type="EMBL" id="WOJ93129.1"/>
    </source>
</evidence>
<feature type="transmembrane region" description="Helical" evidence="11">
    <location>
        <begin position="165"/>
        <end position="187"/>
    </location>
</feature>
<dbReference type="Gene3D" id="1.20.120.220">
    <property type="entry name" value="ATP synthase, F0 complex, subunit A"/>
    <property type="match status" value="1"/>
</dbReference>
<dbReference type="PRINTS" id="PR00123">
    <property type="entry name" value="ATPASEA"/>
</dbReference>
<keyword evidence="10 11" id="KW-0066">ATP synthesis</keyword>
<keyword evidence="5 11" id="KW-0812">Transmembrane</keyword>
<proteinExistence type="inferred from homology"/>
<feature type="transmembrane region" description="Helical" evidence="11">
    <location>
        <begin position="20"/>
        <end position="39"/>
    </location>
</feature>
<dbReference type="CDD" id="cd00310">
    <property type="entry name" value="ATP-synt_Fo_a_6"/>
    <property type="match status" value="1"/>
</dbReference>
<evidence type="ECO:0000256" key="7">
    <source>
        <dbReference type="ARBA" id="ARBA00022989"/>
    </source>
</evidence>
<keyword evidence="6 11" id="KW-0375">Hydrogen ion transport</keyword>
<comment type="subcellular location">
    <subcellularLocation>
        <location evidence="11 12">Cell membrane</location>
        <topology evidence="11 12">Multi-pass membrane protein</topology>
    </subcellularLocation>
    <subcellularLocation>
        <location evidence="1">Membrane</location>
        <topology evidence="1">Multi-pass membrane protein</topology>
    </subcellularLocation>
</comment>
<sequence>MTITPDSIVLWQWGALHINATMAFTWLVMLLLAVGSWLITRKLSSGPRISRWQHILEVLVLAMRDQISGITRQDSEPYLAFIGTLFIFVLTANWLIILPGYLPPTGSLSTTTALAICVFFSVPAYGVSREGPGRYFGRYLKPSPLMLPFNLIGEVSRTIALAVRLYGNVMSGTVIVAILLTLMPFFFPVLMQLLGLITGTIQAYIFSILATVYIASATAARGDEFSEQGDIQNKEPSFERESKGEPHGKP</sequence>
<accession>A0ABZ0I0S8</accession>
<evidence type="ECO:0000256" key="3">
    <source>
        <dbReference type="ARBA" id="ARBA00022448"/>
    </source>
</evidence>
<evidence type="ECO:0000256" key="4">
    <source>
        <dbReference type="ARBA" id="ARBA00022547"/>
    </source>
</evidence>
<evidence type="ECO:0000256" key="12">
    <source>
        <dbReference type="RuleBase" id="RU000483"/>
    </source>
</evidence>
<keyword evidence="9 11" id="KW-0472">Membrane</keyword>
<protein>
    <recommendedName>
        <fullName evidence="11 12">ATP synthase subunit a</fullName>
    </recommendedName>
    <alternativeName>
        <fullName evidence="11">ATP synthase F0 sector subunit a</fullName>
    </alternativeName>
    <alternativeName>
        <fullName evidence="11">F-ATPase subunit 6</fullName>
    </alternativeName>
</protein>
<evidence type="ECO:0000256" key="6">
    <source>
        <dbReference type="ARBA" id="ARBA00022781"/>
    </source>
</evidence>
<comment type="function">
    <text evidence="11 12">Key component of the proton channel; it plays a direct role in the translocation of protons across the membrane.</text>
</comment>
<dbReference type="NCBIfam" id="NF004481">
    <property type="entry name" value="PRK05815.2-3"/>
    <property type="match status" value="1"/>
</dbReference>
<dbReference type="HAMAP" id="MF_01393">
    <property type="entry name" value="ATP_synth_a_bact"/>
    <property type="match status" value="1"/>
</dbReference>
<name>A0ABZ0I0S8_9GAMM</name>
<dbReference type="NCBIfam" id="TIGR03306">
    <property type="entry name" value="altF1_A"/>
    <property type="match status" value="1"/>
</dbReference>
<dbReference type="PANTHER" id="PTHR42823">
    <property type="entry name" value="ATP SYNTHASE SUBUNIT A, CHLOROPLASTIC"/>
    <property type="match status" value="1"/>
</dbReference>
<evidence type="ECO:0000256" key="10">
    <source>
        <dbReference type="ARBA" id="ARBA00023310"/>
    </source>
</evidence>
<evidence type="ECO:0000313" key="15">
    <source>
        <dbReference type="Proteomes" id="UP001626537"/>
    </source>
</evidence>
<organism evidence="14 15">
    <name type="scientific">Congregibacter variabilis</name>
    <dbReference type="NCBI Taxonomy" id="3081200"/>
    <lineage>
        <taxon>Bacteria</taxon>
        <taxon>Pseudomonadati</taxon>
        <taxon>Pseudomonadota</taxon>
        <taxon>Gammaproteobacteria</taxon>
        <taxon>Cellvibrionales</taxon>
        <taxon>Halieaceae</taxon>
        <taxon>Congregibacter</taxon>
    </lineage>
</organism>
<feature type="transmembrane region" description="Helical" evidence="11">
    <location>
        <begin position="193"/>
        <end position="215"/>
    </location>
</feature>
<feature type="transmembrane region" description="Helical" evidence="11">
    <location>
        <begin position="78"/>
        <end position="102"/>
    </location>
</feature>